<dbReference type="Gene3D" id="3.90.850.10">
    <property type="entry name" value="Fumarylacetoacetase-like, C-terminal domain"/>
    <property type="match status" value="1"/>
</dbReference>
<gene>
    <name evidence="1" type="ORF">HEQ75_15955</name>
</gene>
<dbReference type="PANTHER" id="PTHR30143">
    <property type="entry name" value="ACID HYDRATASE"/>
    <property type="match status" value="1"/>
</dbReference>
<sequence length="262" mass="26901">MFETEATPEARIAGAAALLADIRRGRRAPLAGLPAGLQPADIAEATAIQDATLAALGWGIAGWKVGRTFDQPIAAPLPAPTVAPLGTAPLHLPLGAGMELEVAFRLRQGLDAAALAALQPADVPGLADLVLLFEFVETRFAADHPATDLEKLADCVSNGSTVYGPATGAWGWADAESLAMRLAVDGIEVARHEGPHRAMPLAELVAAWRDRCLASGHAPQAGEVVTLGSQTGLLPVPAAGGTLRGEMTGRGSLECRILPLGS</sequence>
<dbReference type="InterPro" id="IPR050772">
    <property type="entry name" value="Hydratase-Decarb/MhpD_sf"/>
</dbReference>
<organism evidence="1 2">
    <name type="scientific">Falsiroseomonas selenitidurans</name>
    <dbReference type="NCBI Taxonomy" id="2716335"/>
    <lineage>
        <taxon>Bacteria</taxon>
        <taxon>Pseudomonadati</taxon>
        <taxon>Pseudomonadota</taxon>
        <taxon>Alphaproteobacteria</taxon>
        <taxon>Acetobacterales</taxon>
        <taxon>Roseomonadaceae</taxon>
        <taxon>Falsiroseomonas</taxon>
    </lineage>
</organism>
<accession>A0ABX1E5U5</accession>
<comment type="caution">
    <text evidence="1">The sequence shown here is derived from an EMBL/GenBank/DDBJ whole genome shotgun (WGS) entry which is preliminary data.</text>
</comment>
<dbReference type="Proteomes" id="UP000787635">
    <property type="component" value="Unassembled WGS sequence"/>
</dbReference>
<evidence type="ECO:0008006" key="3">
    <source>
        <dbReference type="Google" id="ProtNLM"/>
    </source>
</evidence>
<evidence type="ECO:0000313" key="2">
    <source>
        <dbReference type="Proteomes" id="UP000787635"/>
    </source>
</evidence>
<dbReference type="PANTHER" id="PTHR30143:SF0">
    <property type="entry name" value="2-KETO-4-PENTENOATE HYDRATASE"/>
    <property type="match status" value="1"/>
</dbReference>
<dbReference type="InterPro" id="IPR036663">
    <property type="entry name" value="Fumarylacetoacetase_C_sf"/>
</dbReference>
<dbReference type="EMBL" id="JAAVNE010000025">
    <property type="protein sequence ID" value="NKC32358.1"/>
    <property type="molecule type" value="Genomic_DNA"/>
</dbReference>
<proteinExistence type="predicted"/>
<reference evidence="1 2" key="1">
    <citation type="submission" date="2020-03" db="EMBL/GenBank/DDBJ databases">
        <title>Roseomonas selenitidurans sp. nov. isolated from urban soil.</title>
        <authorList>
            <person name="Liu H."/>
        </authorList>
    </citation>
    <scope>NUCLEOTIDE SEQUENCE [LARGE SCALE GENOMIC DNA]</scope>
    <source>
        <strain evidence="1 2">BU-1</strain>
    </source>
</reference>
<name>A0ABX1E5U5_9PROT</name>
<keyword evidence="2" id="KW-1185">Reference proteome</keyword>
<dbReference type="SUPFAM" id="SSF56529">
    <property type="entry name" value="FAH"/>
    <property type="match status" value="1"/>
</dbReference>
<protein>
    <recommendedName>
        <fullName evidence="3">2-keto-4-pentenoate hydratase</fullName>
    </recommendedName>
</protein>
<evidence type="ECO:0000313" key="1">
    <source>
        <dbReference type="EMBL" id="NKC32358.1"/>
    </source>
</evidence>
<dbReference type="RefSeq" id="WP_168032358.1">
    <property type="nucleotide sequence ID" value="NZ_JAAVNE010000025.1"/>
</dbReference>